<accession>A0AB34DN23</accession>
<dbReference type="InterPro" id="IPR050266">
    <property type="entry name" value="AB_hydrolase_sf"/>
</dbReference>
<protein>
    <submittedName>
        <fullName evidence="2">Alpha/beta hydrolase</fullName>
    </submittedName>
</protein>
<feature type="domain" description="AB hydrolase-1" evidence="1">
    <location>
        <begin position="27"/>
        <end position="260"/>
    </location>
</feature>
<keyword evidence="2" id="KW-0378">Hydrolase</keyword>
<reference evidence="2 3" key="1">
    <citation type="submission" date="2019-09" db="EMBL/GenBank/DDBJ databases">
        <title>Taxonomic organization of the family Brucellaceae based on a phylogenomic approach.</title>
        <authorList>
            <person name="Leclercq S."/>
            <person name="Cloeckaert A."/>
            <person name="Zygmunt M.S."/>
        </authorList>
    </citation>
    <scope>NUCLEOTIDE SEQUENCE [LARGE SCALE GENOMIC DNA]</scope>
    <source>
        <strain evidence="2 3">LUP23</strain>
    </source>
</reference>
<gene>
    <name evidence="2" type="ORF">F9L03_12475</name>
</gene>
<dbReference type="AlphaFoldDB" id="A0AB34DN23"/>
<dbReference type="InterPro" id="IPR029058">
    <property type="entry name" value="AB_hydrolase_fold"/>
</dbReference>
<dbReference type="PANTHER" id="PTHR43798">
    <property type="entry name" value="MONOACYLGLYCEROL LIPASE"/>
    <property type="match status" value="1"/>
</dbReference>
<sequence length="267" mass="30493">MMEISMNSMKIGNNIFSWDETGSGPAIVLLSGWCQDHRLFKTLAPELAKNHRVIRFDWRGHGDHRDHDGDFDINQQADDLVAFVDALELETFLPVSTSHGGWANIEVTDRLGSSRVPKSVVIDWIMNQPNETFFELIDGIQDRQVWENGRAGFFDYWIGDTKNADIVNHVNNEMAGYSYEMWARSGREIGKAYRKWGSPMQRMAAMAENRPITHIYSQPFEPEYTQAQVDFAARNPWFQPKKLPGTTHFPTLEQPANVANVISVFNA</sequence>
<dbReference type="EMBL" id="WBWF01000007">
    <property type="protein sequence ID" value="KAB2703668.1"/>
    <property type="molecule type" value="Genomic_DNA"/>
</dbReference>
<proteinExistence type="predicted"/>
<evidence type="ECO:0000313" key="3">
    <source>
        <dbReference type="Proteomes" id="UP000435957"/>
    </source>
</evidence>
<dbReference type="Gene3D" id="1.10.210.20">
    <property type="match status" value="1"/>
</dbReference>
<dbReference type="GO" id="GO:0016787">
    <property type="term" value="F:hydrolase activity"/>
    <property type="evidence" value="ECO:0007669"/>
    <property type="project" value="UniProtKB-KW"/>
</dbReference>
<keyword evidence="3" id="KW-1185">Reference proteome</keyword>
<dbReference type="Gene3D" id="3.40.50.1820">
    <property type="entry name" value="alpha/beta hydrolase"/>
    <property type="match status" value="1"/>
</dbReference>
<name>A0AB34DN23_9HYPH</name>
<dbReference type="Proteomes" id="UP000435957">
    <property type="component" value="Unassembled WGS sequence"/>
</dbReference>
<dbReference type="SUPFAM" id="SSF53474">
    <property type="entry name" value="alpha/beta-Hydrolases"/>
    <property type="match status" value="1"/>
</dbReference>
<organism evidence="2 3">
    <name type="scientific">Brucella lupini</name>
    <dbReference type="NCBI Taxonomy" id="255457"/>
    <lineage>
        <taxon>Bacteria</taxon>
        <taxon>Pseudomonadati</taxon>
        <taxon>Pseudomonadota</taxon>
        <taxon>Alphaproteobacteria</taxon>
        <taxon>Hyphomicrobiales</taxon>
        <taxon>Brucellaceae</taxon>
        <taxon>Brucella/Ochrobactrum group</taxon>
        <taxon>Brucella</taxon>
    </lineage>
</organism>
<comment type="caution">
    <text evidence="2">The sequence shown here is derived from an EMBL/GenBank/DDBJ whole genome shotgun (WGS) entry which is preliminary data.</text>
</comment>
<evidence type="ECO:0000313" key="2">
    <source>
        <dbReference type="EMBL" id="KAB2703668.1"/>
    </source>
</evidence>
<evidence type="ECO:0000259" key="1">
    <source>
        <dbReference type="Pfam" id="PF12697"/>
    </source>
</evidence>
<dbReference type="Pfam" id="PF12697">
    <property type="entry name" value="Abhydrolase_6"/>
    <property type="match status" value="1"/>
</dbReference>
<dbReference type="InterPro" id="IPR000073">
    <property type="entry name" value="AB_hydrolase_1"/>
</dbReference>